<reference evidence="2 3" key="1">
    <citation type="journal article" date="2016" name="Nat. Microbiol.">
        <title>The Mouse Intestinal Bacterial Collection (miBC) provides host-specific insight into cultured diversity and functional potential of the gut microbiota.</title>
        <authorList>
            <person name="Lagkouvardos I."/>
            <person name="Pukall R."/>
            <person name="Abt B."/>
            <person name="Foesel B.U."/>
            <person name="Meier-Kolthoff J.P."/>
            <person name="Kumar N."/>
            <person name="Bresciani A."/>
            <person name="Martinez I."/>
            <person name="Just S."/>
            <person name="Ziegler C."/>
            <person name="Brugiroux S."/>
            <person name="Garzetti D."/>
            <person name="Wenning M."/>
            <person name="Bui T.P."/>
            <person name="Wang J."/>
            <person name="Hugenholtz F."/>
            <person name="Plugge C.M."/>
            <person name="Peterson D.A."/>
            <person name="Hornef M.W."/>
            <person name="Baines J.F."/>
            <person name="Smidt H."/>
            <person name="Walter J."/>
            <person name="Kristiansen K."/>
            <person name="Nielsen H.B."/>
            <person name="Haller D."/>
            <person name="Overmann J."/>
            <person name="Stecher B."/>
            <person name="Clavel T."/>
        </authorList>
    </citation>
    <scope>NUCLEOTIDE SEQUENCE [LARGE SCALE GENOMIC DNA]</scope>
    <source>
        <strain evidence="2 3">DSM 28560</strain>
    </source>
</reference>
<comment type="caution">
    <text evidence="2">The sequence shown here is derived from an EMBL/GenBank/DDBJ whole genome shotgun (WGS) entry which is preliminary data.</text>
</comment>
<dbReference type="SUPFAM" id="SSF57997">
    <property type="entry name" value="Tropomyosin"/>
    <property type="match status" value="1"/>
</dbReference>
<sequence length="135" mass="16005">MDAIEQRIDVIERRMDVLEHKVEALEQNAESVEQDIKQLNIRLGGMNEQMKQMVEWIVALEQKVKLSNQQFYEFQLMVENDIKHPVSMLCENVYPVSEGWIKNERRLTSLEENVGVIKVIVEKHGREIKNIKRMR</sequence>
<accession>A0A4R4FB75</accession>
<evidence type="ECO:0000256" key="1">
    <source>
        <dbReference type="SAM" id="Coils"/>
    </source>
</evidence>
<evidence type="ECO:0000313" key="3">
    <source>
        <dbReference type="Proteomes" id="UP000295710"/>
    </source>
</evidence>
<dbReference type="Gene3D" id="1.20.5.340">
    <property type="match status" value="1"/>
</dbReference>
<dbReference type="AlphaFoldDB" id="A0A4R4FB75"/>
<gene>
    <name evidence="2" type="ORF">E1963_15615</name>
</gene>
<protein>
    <submittedName>
        <fullName evidence="2">Uncharacterized protein</fullName>
    </submittedName>
</protein>
<keyword evidence="1" id="KW-0175">Coiled coil</keyword>
<evidence type="ECO:0000313" key="2">
    <source>
        <dbReference type="EMBL" id="TDA20737.1"/>
    </source>
</evidence>
<dbReference type="Proteomes" id="UP000295710">
    <property type="component" value="Unassembled WGS sequence"/>
</dbReference>
<keyword evidence="3" id="KW-1185">Reference proteome</keyword>
<proteinExistence type="predicted"/>
<name>A0A4R4FB75_9FIRM</name>
<dbReference type="EMBL" id="SMMX01000016">
    <property type="protein sequence ID" value="TDA20737.1"/>
    <property type="molecule type" value="Genomic_DNA"/>
</dbReference>
<organism evidence="2 3">
    <name type="scientific">Extibacter muris</name>
    <dbReference type="NCBI Taxonomy" id="1796622"/>
    <lineage>
        <taxon>Bacteria</taxon>
        <taxon>Bacillati</taxon>
        <taxon>Bacillota</taxon>
        <taxon>Clostridia</taxon>
        <taxon>Lachnospirales</taxon>
        <taxon>Lachnospiraceae</taxon>
        <taxon>Extibacter</taxon>
    </lineage>
</organism>
<feature type="coiled-coil region" evidence="1">
    <location>
        <begin position="1"/>
        <end position="49"/>
    </location>
</feature>